<dbReference type="SUPFAM" id="SSF54593">
    <property type="entry name" value="Glyoxalase/Bleomycin resistance protein/Dihydroxybiphenyl dioxygenase"/>
    <property type="match status" value="1"/>
</dbReference>
<name>A0A921MDV2_9MICO</name>
<dbReference type="Gene3D" id="3.10.180.10">
    <property type="entry name" value="2,3-Dihydroxybiphenyl 1,2-Dioxygenase, domain 1"/>
    <property type="match status" value="2"/>
</dbReference>
<dbReference type="Proteomes" id="UP000784435">
    <property type="component" value="Unassembled WGS sequence"/>
</dbReference>
<dbReference type="InterPro" id="IPR004360">
    <property type="entry name" value="Glyas_Fos-R_dOase_dom"/>
</dbReference>
<gene>
    <name evidence="2" type="ORF">K8V08_07425</name>
</gene>
<evidence type="ECO:0000313" key="2">
    <source>
        <dbReference type="EMBL" id="HJG80227.1"/>
    </source>
</evidence>
<comment type="caution">
    <text evidence="2">The sequence shown here is derived from an EMBL/GenBank/DDBJ whole genome shotgun (WGS) entry which is preliminary data.</text>
</comment>
<dbReference type="InterPro" id="IPR029068">
    <property type="entry name" value="Glyas_Bleomycin-R_OHBP_Dase"/>
</dbReference>
<dbReference type="Pfam" id="PF00903">
    <property type="entry name" value="Glyoxalase"/>
    <property type="match status" value="1"/>
</dbReference>
<accession>A0A921MDV2</accession>
<dbReference type="PANTHER" id="PTHR36503:SF1">
    <property type="entry name" value="BLR2520 PROTEIN"/>
    <property type="match status" value="1"/>
</dbReference>
<evidence type="ECO:0000313" key="3">
    <source>
        <dbReference type="Proteomes" id="UP000784435"/>
    </source>
</evidence>
<reference evidence="2" key="2">
    <citation type="submission" date="2021-09" db="EMBL/GenBank/DDBJ databases">
        <authorList>
            <person name="Gilroy R."/>
        </authorList>
    </citation>
    <scope>NUCLEOTIDE SEQUENCE</scope>
    <source>
        <strain evidence="2">ChiGjej5B5-7349</strain>
    </source>
</reference>
<dbReference type="PANTHER" id="PTHR36503">
    <property type="entry name" value="BLR2520 PROTEIN"/>
    <property type="match status" value="1"/>
</dbReference>
<sequence>MDQRISLITLAVADVARSRAFYVDGLGWTPELEAPGVLIIRAGEHLLFSLWSETEFEEEVGPINRGPGVAPLTLAHNVGPKAQVDDVLRTARVAGADPVAVTEGPEDGGPPPPAWVAVDRDWGGYSGYFGDPDGYRWEIACAPGQVNDIVVPRE</sequence>
<reference evidence="2" key="1">
    <citation type="journal article" date="2021" name="PeerJ">
        <title>Extensive microbial diversity within the chicken gut microbiome revealed by metagenomics and culture.</title>
        <authorList>
            <person name="Gilroy R."/>
            <person name="Ravi A."/>
            <person name="Getino M."/>
            <person name="Pursley I."/>
            <person name="Horton D.L."/>
            <person name="Alikhan N.F."/>
            <person name="Baker D."/>
            <person name="Gharbi K."/>
            <person name="Hall N."/>
            <person name="Watson M."/>
            <person name="Adriaenssens E.M."/>
            <person name="Foster-Nyarko E."/>
            <person name="Jarju S."/>
            <person name="Secka A."/>
            <person name="Antonio M."/>
            <person name="Oren A."/>
            <person name="Chaudhuri R.R."/>
            <person name="La Ragione R."/>
            <person name="Hildebrand F."/>
            <person name="Pallen M.J."/>
        </authorList>
    </citation>
    <scope>NUCLEOTIDE SEQUENCE</scope>
    <source>
        <strain evidence="2">ChiGjej5B5-7349</strain>
    </source>
</reference>
<organism evidence="2 3">
    <name type="scientific">Brevibacterium senegalense</name>
    <dbReference type="NCBI Taxonomy" id="1033736"/>
    <lineage>
        <taxon>Bacteria</taxon>
        <taxon>Bacillati</taxon>
        <taxon>Actinomycetota</taxon>
        <taxon>Actinomycetes</taxon>
        <taxon>Micrococcales</taxon>
        <taxon>Brevibacteriaceae</taxon>
        <taxon>Brevibacterium</taxon>
    </lineage>
</organism>
<dbReference type="AlphaFoldDB" id="A0A921MDV2"/>
<evidence type="ECO:0000259" key="1">
    <source>
        <dbReference type="PROSITE" id="PS51819"/>
    </source>
</evidence>
<protein>
    <submittedName>
        <fullName evidence="2">VOC family protein</fullName>
    </submittedName>
</protein>
<feature type="domain" description="VOC" evidence="1">
    <location>
        <begin position="4"/>
        <end position="142"/>
    </location>
</feature>
<proteinExistence type="predicted"/>
<dbReference type="InterPro" id="IPR037523">
    <property type="entry name" value="VOC_core"/>
</dbReference>
<dbReference type="EMBL" id="DYUK01000156">
    <property type="protein sequence ID" value="HJG80227.1"/>
    <property type="molecule type" value="Genomic_DNA"/>
</dbReference>
<dbReference type="PROSITE" id="PS51819">
    <property type="entry name" value="VOC"/>
    <property type="match status" value="1"/>
</dbReference>